<dbReference type="PANTHER" id="PTHR21567">
    <property type="entry name" value="CLASP"/>
    <property type="match status" value="1"/>
</dbReference>
<dbReference type="GO" id="GO:1902903">
    <property type="term" value="P:regulation of supramolecular fiber organization"/>
    <property type="evidence" value="ECO:0007669"/>
    <property type="project" value="UniProtKB-ARBA"/>
</dbReference>
<evidence type="ECO:0000256" key="6">
    <source>
        <dbReference type="SAM" id="MobiDB-lite"/>
    </source>
</evidence>
<organism evidence="8 9">
    <name type="scientific">Apatococcus lobatus</name>
    <dbReference type="NCBI Taxonomy" id="904363"/>
    <lineage>
        <taxon>Eukaryota</taxon>
        <taxon>Viridiplantae</taxon>
        <taxon>Chlorophyta</taxon>
        <taxon>core chlorophytes</taxon>
        <taxon>Trebouxiophyceae</taxon>
        <taxon>Chlorellales</taxon>
        <taxon>Chlorellaceae</taxon>
        <taxon>Apatococcus</taxon>
    </lineage>
</organism>
<evidence type="ECO:0000259" key="7">
    <source>
        <dbReference type="SMART" id="SM01349"/>
    </source>
</evidence>
<dbReference type="Proteomes" id="UP001438707">
    <property type="component" value="Unassembled WGS sequence"/>
</dbReference>
<evidence type="ECO:0000256" key="1">
    <source>
        <dbReference type="ARBA" id="ARBA00004245"/>
    </source>
</evidence>
<feature type="region of interest" description="Disordered" evidence="6">
    <location>
        <begin position="1082"/>
        <end position="1246"/>
    </location>
</feature>
<feature type="compositionally biased region" description="Polar residues" evidence="6">
    <location>
        <begin position="1102"/>
        <end position="1118"/>
    </location>
</feature>
<comment type="subcellular location">
    <subcellularLocation>
        <location evidence="1">Cytoplasm</location>
        <location evidence="1">Cytoskeleton</location>
    </subcellularLocation>
</comment>
<dbReference type="InterPro" id="IPR021133">
    <property type="entry name" value="HEAT_type_2"/>
</dbReference>
<evidence type="ECO:0000313" key="8">
    <source>
        <dbReference type="EMBL" id="KAK9842962.1"/>
    </source>
</evidence>
<dbReference type="EMBL" id="JALJOS010000002">
    <property type="protein sequence ID" value="KAK9842962.1"/>
    <property type="molecule type" value="Genomic_DNA"/>
</dbReference>
<dbReference type="InterPro" id="IPR024395">
    <property type="entry name" value="CLASP_N_dom"/>
</dbReference>
<dbReference type="GO" id="GO:0031110">
    <property type="term" value="P:regulation of microtubule polymerization or depolymerization"/>
    <property type="evidence" value="ECO:0007669"/>
    <property type="project" value="UniProtKB-ARBA"/>
</dbReference>
<feature type="region of interest" description="Disordered" evidence="6">
    <location>
        <begin position="392"/>
        <end position="418"/>
    </location>
</feature>
<keyword evidence="4" id="KW-0206">Cytoskeleton</keyword>
<evidence type="ECO:0000256" key="2">
    <source>
        <dbReference type="ARBA" id="ARBA00022490"/>
    </source>
</evidence>
<keyword evidence="2" id="KW-0963">Cytoplasm</keyword>
<dbReference type="SUPFAM" id="SSF48371">
    <property type="entry name" value="ARM repeat"/>
    <property type="match status" value="2"/>
</dbReference>
<name>A0AAW1SAU7_9CHLO</name>
<dbReference type="InterPro" id="IPR011989">
    <property type="entry name" value="ARM-like"/>
</dbReference>
<dbReference type="Gene3D" id="1.25.10.10">
    <property type="entry name" value="Leucine-rich Repeat Variant"/>
    <property type="match status" value="4"/>
</dbReference>
<accession>A0AAW1SAU7</accession>
<feature type="compositionally biased region" description="Low complexity" evidence="6">
    <location>
        <begin position="746"/>
        <end position="786"/>
    </location>
</feature>
<feature type="domain" description="TOG" evidence="7">
    <location>
        <begin position="9"/>
        <end position="208"/>
    </location>
</feature>
<feature type="compositionally biased region" description="Polar residues" evidence="6">
    <location>
        <begin position="665"/>
        <end position="674"/>
    </location>
</feature>
<feature type="domain" description="TOG" evidence="7">
    <location>
        <begin position="1255"/>
        <end position="1488"/>
    </location>
</feature>
<dbReference type="GO" id="GO:0000226">
    <property type="term" value="P:microtubule cytoskeleton organization"/>
    <property type="evidence" value="ECO:0007669"/>
    <property type="project" value="TreeGrafter"/>
</dbReference>
<feature type="compositionally biased region" description="Low complexity" evidence="6">
    <location>
        <begin position="1161"/>
        <end position="1182"/>
    </location>
</feature>
<sequence length="1500" mass="155983">MTQPGLDFGLLPHRVVVDLQDIGNWKVRATAIDAVKECVEEASSKSLQDSLPGFCPFLGSLLADPNFKISHAALQLLTSITQRVGKQLRPHVRELLPGLMQALGDAKPQVQQAAGLGELLPGLMQALGDLKPQVQQAAGEALAGLEGAVPPMTLVAGLLSCLQDTTPAAEIKPQALSLVSQVYLSPPPPSPMTLVAGQLSCLQDTTPDADIQPQALSLVSQAVKSYGPGTLDYNSIVHQLVAVLDVHEAEACNGALDALTAVQSKGNAAFAAMLASAQASPTAQRRLAARFPDEVHAAACSQQHASTSTNKIGPVRHQRHTAAPPPHLVLPDVMTESSTATADPRIESSPAASRPLRRNAASMAASSSHDDLPSIHGHGILSSNLGARGHLGAGVSADMPHTYRRSPSGSSMDATDMHPTQPLLDVLDSPVNIDGYGCASPPGLLGTASRASSQAGSMLRMSSQSLQGSPPLREKSMFRQSPGGDLSCGNPPAARPPDTIGASLSANILGSQEKLYGDTGEGLPSVKSSRKVQRALFENQQPATAALDWSIPVSHLENAAISSLHWPAAGSPSMSPNGLQASSGSVPLHSPFAQPLQELPGAQNIEARLGELRLNSPDSLSLISQGGDGSVSPTKAGTKLAHLKRRQQEARRAMSAGGTPGFLTPVSSWSPAGSRVSSAMSEMVSRDGSGMYPAASGGLPDTLGLEGSSEQPWASASSSPSLSPKRSAGSLPRMQRRMTSRPGPDSPLSSAASSPSIPFASAEDPTLYASPSSYSPSPSGYYASQPTTPVGGSATNGYSSAGAGVRTPSRTFRHHSSGSLSEGPGTPGGSGTVIEMVAVEDLQPCSHPEADLDGVLQGLQRANVAKRKDLDWQAQTQDLNRARCLVKHHPRLVQPQLHALVLAAAPALEALRSTTAKSAMMLFSEIFELFGRAADAEAEHIVPLLAKKAGEVSVAGRENFLATEAEAALATMVENLSETRVATALLGSIGAKSPHVRAKLASHMDAIVQGDHGLRLLSSMTVLEKLFQAAAGFLEEGSQETRTHGKRILCIVRQLTSSISYDEFRRLVARLPGDAKQRKIWEVVDNNPVPPPLPSKLGLRTPGSSRQGRLSSAGSSFSGDIASFSGASSPLGSYPSTPLKTPPRPAARSGLSRNSLSRTPSQARSLSRGSSISGESSASGHALYSIVPEPESGASGMQRLSPRPSMAAMRGNAKAASSTRSLRKTGSLSSNGSAEGSRQAGVPRSASIGLGSGEVLIEGRAISGANVPSRLSEGAAWEAQPDALGSFMSSQSNHQRDGQDAASLAQLDESIQQLADANAKVNLQALEAIGTMMPRLSSSIVVRLNSLVPAIALKLGAANPRVASKASEVMGGIAQYVDAGLLMQMLVMSSNAVTVRSKQALVEQLTLLIPMACERRPAAVTKHVLPAALSMMMEKKSDVRASASALIACIAQHMGSDVVGRASVGMALPQNVQDKISELLRINVEQQMVSGRSAWAGMKS</sequence>
<feature type="compositionally biased region" description="Polar residues" evidence="6">
    <location>
        <begin position="1215"/>
        <end position="1236"/>
    </location>
</feature>
<feature type="compositionally biased region" description="Low complexity" evidence="6">
    <location>
        <begin position="708"/>
        <end position="730"/>
    </location>
</feature>
<dbReference type="PROSITE" id="PS50077">
    <property type="entry name" value="HEAT_REPEAT"/>
    <property type="match status" value="1"/>
</dbReference>
<feature type="region of interest" description="Disordered" evidence="6">
    <location>
        <begin position="620"/>
        <end position="674"/>
    </location>
</feature>
<feature type="compositionally biased region" description="Polar residues" evidence="6">
    <location>
        <begin position="787"/>
        <end position="799"/>
    </location>
</feature>
<evidence type="ECO:0000256" key="3">
    <source>
        <dbReference type="ARBA" id="ARBA00022737"/>
    </source>
</evidence>
<feature type="domain" description="TOG" evidence="7">
    <location>
        <begin position="845"/>
        <end position="1093"/>
    </location>
</feature>
<proteinExistence type="predicted"/>
<feature type="region of interest" description="Disordered" evidence="6">
    <location>
        <begin position="691"/>
        <end position="832"/>
    </location>
</feature>
<dbReference type="Pfam" id="PF21040">
    <property type="entry name" value="CEP104-like_TOG"/>
    <property type="match status" value="1"/>
</dbReference>
<dbReference type="GO" id="GO:0008017">
    <property type="term" value="F:microtubule binding"/>
    <property type="evidence" value="ECO:0007669"/>
    <property type="project" value="TreeGrafter"/>
</dbReference>
<gene>
    <name evidence="8" type="ORF">WJX74_004958</name>
</gene>
<dbReference type="InterPro" id="IPR034085">
    <property type="entry name" value="TOG"/>
</dbReference>
<feature type="region of interest" description="Disordered" evidence="6">
    <location>
        <begin position="298"/>
        <end position="376"/>
    </location>
</feature>
<feature type="compositionally biased region" description="Polar residues" evidence="6">
    <location>
        <begin position="300"/>
        <end position="311"/>
    </location>
</feature>
<comment type="caution">
    <text evidence="8">The sequence shown here is derived from an EMBL/GenBank/DDBJ whole genome shotgun (WGS) entry which is preliminary data.</text>
</comment>
<dbReference type="PANTHER" id="PTHR21567:SF87">
    <property type="entry name" value="CRESCERIN-LIKE PROTEIN CHE-12"/>
    <property type="match status" value="1"/>
</dbReference>
<keyword evidence="9" id="KW-1185">Reference proteome</keyword>
<dbReference type="SMART" id="SM01349">
    <property type="entry name" value="TOG"/>
    <property type="match status" value="3"/>
</dbReference>
<feature type="repeat" description="HEAT" evidence="5">
    <location>
        <begin position="1424"/>
        <end position="1461"/>
    </location>
</feature>
<evidence type="ECO:0000313" key="9">
    <source>
        <dbReference type="Proteomes" id="UP001438707"/>
    </source>
</evidence>
<feature type="compositionally biased region" description="Polar residues" evidence="6">
    <location>
        <begin position="1125"/>
        <end position="1139"/>
    </location>
</feature>
<keyword evidence="3" id="KW-0677">Repeat</keyword>
<dbReference type="InterPro" id="IPR016024">
    <property type="entry name" value="ARM-type_fold"/>
</dbReference>
<evidence type="ECO:0000256" key="5">
    <source>
        <dbReference type="PROSITE-ProRule" id="PRU00103"/>
    </source>
</evidence>
<dbReference type="Pfam" id="PF12348">
    <property type="entry name" value="CLASP_N"/>
    <property type="match status" value="1"/>
</dbReference>
<reference evidence="8 9" key="1">
    <citation type="journal article" date="2024" name="Nat. Commun.">
        <title>Phylogenomics reveals the evolutionary origins of lichenization in chlorophyte algae.</title>
        <authorList>
            <person name="Puginier C."/>
            <person name="Libourel C."/>
            <person name="Otte J."/>
            <person name="Skaloud P."/>
            <person name="Haon M."/>
            <person name="Grisel S."/>
            <person name="Petersen M."/>
            <person name="Berrin J.G."/>
            <person name="Delaux P.M."/>
            <person name="Dal Grande F."/>
            <person name="Keller J."/>
        </authorList>
    </citation>
    <scope>NUCLEOTIDE SEQUENCE [LARGE SCALE GENOMIC DNA]</scope>
    <source>
        <strain evidence="8 9">SAG 2145</strain>
    </source>
</reference>
<evidence type="ECO:0000256" key="4">
    <source>
        <dbReference type="ARBA" id="ARBA00023212"/>
    </source>
</evidence>
<feature type="compositionally biased region" description="Polar residues" evidence="6">
    <location>
        <begin position="1151"/>
        <end position="1160"/>
    </location>
</feature>
<protein>
    <recommendedName>
        <fullName evidence="7">TOG domain-containing protein</fullName>
    </recommendedName>
</protein>
<dbReference type="GO" id="GO:0005881">
    <property type="term" value="C:cytoplasmic microtubule"/>
    <property type="evidence" value="ECO:0007669"/>
    <property type="project" value="TreeGrafter"/>
</dbReference>